<dbReference type="PANTHER" id="PTHR14732:SF0">
    <property type="entry name" value="RNA POLYMERASE II SUBUNIT B1 CTD PHOSPHATASE RPAP2-RELATED"/>
    <property type="match status" value="1"/>
</dbReference>
<evidence type="ECO:0000256" key="8">
    <source>
        <dbReference type="ARBA" id="ARBA00023242"/>
    </source>
</evidence>
<name>A0A420YM61_9PEZI</name>
<feature type="region of interest" description="Disordered" evidence="13">
    <location>
        <begin position="246"/>
        <end position="346"/>
    </location>
</feature>
<sequence length="369" mass="41178">MSDHLLLERTHPAKMASQVLPKGILKPSRSSHTDRASIRSPEEARQIAVQHALLLEQRKQIEQQIFSAIEALLDYPTTPRPASSPLPDDASTFKTLLRPFQPSDYDDLIEERNISGKCGYVLCPLPRRHRPGAGKFTLVNKNRADFGIVETKEVEKWCSDRCARRALYIKVQLNETAAWERIGLESIKIDLMEEEKEERKQDGDLARDIARLKIDEDAKALDAERVGENGKKIELTIREKNVTGVAKAPELEGSDEEGDGHLNIEGYTSGAGPKRRHKKNKPDDDDDDGDLIYGSVKINPGSFMTVSDGSNGDRINSSATESEAPQPGTEDRSKRSSSKAEVDEATLWRQLDALRAEGIDFPEPEKKQS</sequence>
<evidence type="ECO:0000256" key="1">
    <source>
        <dbReference type="ARBA" id="ARBA00004123"/>
    </source>
</evidence>
<feature type="compositionally biased region" description="Polar residues" evidence="13">
    <location>
        <begin position="302"/>
        <end position="323"/>
    </location>
</feature>
<evidence type="ECO:0000313" key="15">
    <source>
        <dbReference type="EMBL" id="RKU48970.1"/>
    </source>
</evidence>
<comment type="catalytic activity">
    <reaction evidence="10 12">
        <text>O-phospho-L-threonyl-[protein] + H2O = L-threonyl-[protein] + phosphate</text>
        <dbReference type="Rhea" id="RHEA:47004"/>
        <dbReference type="Rhea" id="RHEA-COMP:11060"/>
        <dbReference type="Rhea" id="RHEA-COMP:11605"/>
        <dbReference type="ChEBI" id="CHEBI:15377"/>
        <dbReference type="ChEBI" id="CHEBI:30013"/>
        <dbReference type="ChEBI" id="CHEBI:43474"/>
        <dbReference type="ChEBI" id="CHEBI:61977"/>
        <dbReference type="EC" id="3.1.3.16"/>
    </reaction>
</comment>
<dbReference type="AlphaFoldDB" id="A0A420YM61"/>
<dbReference type="GO" id="GO:0043175">
    <property type="term" value="F:RNA polymerase core enzyme binding"/>
    <property type="evidence" value="ECO:0007669"/>
    <property type="project" value="UniProtKB-UniRule"/>
</dbReference>
<evidence type="ECO:0000256" key="12">
    <source>
        <dbReference type="RuleBase" id="RU367080"/>
    </source>
</evidence>
<dbReference type="EC" id="3.1.3.16" evidence="12"/>
<dbReference type="InterPro" id="IPR007308">
    <property type="entry name" value="Rtr1/RPAP2_dom"/>
</dbReference>
<comment type="function">
    <text evidence="12">Putative RNA polymerase II subunit B1 C-terminal domain (CTD) phosphatase involved in RNA polymerase II transcription regulation.</text>
</comment>
<keyword evidence="5 12" id="KW-0378">Hydrolase</keyword>
<dbReference type="Pfam" id="PF04181">
    <property type="entry name" value="RPAP2_Rtr1"/>
    <property type="match status" value="1"/>
</dbReference>
<dbReference type="InterPro" id="IPR039693">
    <property type="entry name" value="Rtr1/RPAP2"/>
</dbReference>
<reference evidence="15 16" key="1">
    <citation type="submission" date="2018-08" db="EMBL/GenBank/DDBJ databases">
        <title>Draft genome of the lignicolous fungus Coniochaeta pulveracea.</title>
        <authorList>
            <person name="Borstlap C.J."/>
            <person name="De Witt R.N."/>
            <person name="Botha A."/>
            <person name="Volschenk H."/>
        </authorList>
    </citation>
    <scope>NUCLEOTIDE SEQUENCE [LARGE SCALE GENOMIC DNA]</scope>
    <source>
        <strain evidence="15 16">CAB683</strain>
    </source>
</reference>
<comment type="catalytic activity">
    <reaction evidence="9 12">
        <text>O-phospho-L-seryl-[protein] + H2O = L-seryl-[protein] + phosphate</text>
        <dbReference type="Rhea" id="RHEA:20629"/>
        <dbReference type="Rhea" id="RHEA-COMP:9863"/>
        <dbReference type="Rhea" id="RHEA-COMP:11604"/>
        <dbReference type="ChEBI" id="CHEBI:15377"/>
        <dbReference type="ChEBI" id="CHEBI:29999"/>
        <dbReference type="ChEBI" id="CHEBI:43474"/>
        <dbReference type="ChEBI" id="CHEBI:83421"/>
        <dbReference type="EC" id="3.1.3.16"/>
    </reaction>
</comment>
<dbReference type="OrthoDB" id="2590500at2759"/>
<evidence type="ECO:0000256" key="13">
    <source>
        <dbReference type="SAM" id="MobiDB-lite"/>
    </source>
</evidence>
<evidence type="ECO:0000256" key="6">
    <source>
        <dbReference type="ARBA" id="ARBA00022833"/>
    </source>
</evidence>
<evidence type="ECO:0000256" key="2">
    <source>
        <dbReference type="ARBA" id="ARBA00005676"/>
    </source>
</evidence>
<dbReference type="GO" id="GO:0008420">
    <property type="term" value="F:RNA polymerase II CTD heptapeptide repeat phosphatase activity"/>
    <property type="evidence" value="ECO:0007669"/>
    <property type="project" value="UniProtKB-UniRule"/>
</dbReference>
<feature type="domain" description="RTR1-type" evidence="14">
    <location>
        <begin position="95"/>
        <end position="182"/>
    </location>
</feature>
<comment type="caution">
    <text evidence="15">The sequence shown here is derived from an EMBL/GenBank/DDBJ whole genome shotgun (WGS) entry which is preliminary data.</text>
</comment>
<dbReference type="GO" id="GO:0008270">
    <property type="term" value="F:zinc ion binding"/>
    <property type="evidence" value="ECO:0007669"/>
    <property type="project" value="UniProtKB-KW"/>
</dbReference>
<evidence type="ECO:0000256" key="11">
    <source>
        <dbReference type="PROSITE-ProRule" id="PRU00812"/>
    </source>
</evidence>
<accession>A0A420YM61</accession>
<evidence type="ECO:0000259" key="14">
    <source>
        <dbReference type="PROSITE" id="PS51479"/>
    </source>
</evidence>
<proteinExistence type="inferred from homology"/>
<keyword evidence="16" id="KW-1185">Reference proteome</keyword>
<protein>
    <recommendedName>
        <fullName evidence="12">RNA polymerase II subunit B1 CTD phosphatase RPAP2 homolog</fullName>
        <ecNumber evidence="12">3.1.3.16</ecNumber>
    </recommendedName>
</protein>
<evidence type="ECO:0000313" key="16">
    <source>
        <dbReference type="Proteomes" id="UP000275385"/>
    </source>
</evidence>
<gene>
    <name evidence="15" type="ORF">DL546_009475</name>
</gene>
<evidence type="ECO:0000256" key="4">
    <source>
        <dbReference type="ARBA" id="ARBA00022771"/>
    </source>
</evidence>
<feature type="compositionally biased region" description="Basic and acidic residues" evidence="13">
    <location>
        <begin position="329"/>
        <end position="342"/>
    </location>
</feature>
<dbReference type="InterPro" id="IPR038534">
    <property type="entry name" value="Rtr1/RPAP2_sf"/>
</dbReference>
<organism evidence="15 16">
    <name type="scientific">Coniochaeta pulveracea</name>
    <dbReference type="NCBI Taxonomy" id="177199"/>
    <lineage>
        <taxon>Eukaryota</taxon>
        <taxon>Fungi</taxon>
        <taxon>Dikarya</taxon>
        <taxon>Ascomycota</taxon>
        <taxon>Pezizomycotina</taxon>
        <taxon>Sordariomycetes</taxon>
        <taxon>Sordariomycetidae</taxon>
        <taxon>Coniochaetales</taxon>
        <taxon>Coniochaetaceae</taxon>
        <taxon>Coniochaeta</taxon>
    </lineage>
</organism>
<feature type="compositionally biased region" description="Basic and acidic residues" evidence="13">
    <location>
        <begin position="31"/>
        <end position="42"/>
    </location>
</feature>
<keyword evidence="7 12" id="KW-0904">Protein phosphatase</keyword>
<comment type="subcellular location">
    <subcellularLocation>
        <location evidence="1 12">Nucleus</location>
    </subcellularLocation>
</comment>
<keyword evidence="6 12" id="KW-0862">Zinc</keyword>
<dbReference type="EMBL" id="QVQW01000003">
    <property type="protein sequence ID" value="RKU48970.1"/>
    <property type="molecule type" value="Genomic_DNA"/>
</dbReference>
<comment type="similarity">
    <text evidence="2 11 12">Belongs to the RPAP2 family.</text>
</comment>
<dbReference type="Proteomes" id="UP000275385">
    <property type="component" value="Unassembled WGS sequence"/>
</dbReference>
<evidence type="ECO:0000256" key="5">
    <source>
        <dbReference type="ARBA" id="ARBA00022801"/>
    </source>
</evidence>
<evidence type="ECO:0000256" key="3">
    <source>
        <dbReference type="ARBA" id="ARBA00022723"/>
    </source>
</evidence>
<feature type="region of interest" description="Disordered" evidence="13">
    <location>
        <begin position="22"/>
        <end position="42"/>
    </location>
</feature>
<dbReference type="PROSITE" id="PS51479">
    <property type="entry name" value="ZF_RTR1"/>
    <property type="match status" value="1"/>
</dbReference>
<dbReference type="PANTHER" id="PTHR14732">
    <property type="entry name" value="RNA POLYMERASE II SUBUNIT B1 CTD PHOSPHATASE RPAP2-RELATED"/>
    <property type="match status" value="1"/>
</dbReference>
<dbReference type="GO" id="GO:0005634">
    <property type="term" value="C:nucleus"/>
    <property type="evidence" value="ECO:0007669"/>
    <property type="project" value="UniProtKB-SubCell"/>
</dbReference>
<dbReference type="GO" id="GO:0005737">
    <property type="term" value="C:cytoplasm"/>
    <property type="evidence" value="ECO:0007669"/>
    <property type="project" value="TreeGrafter"/>
</dbReference>
<evidence type="ECO:0000256" key="9">
    <source>
        <dbReference type="ARBA" id="ARBA00047761"/>
    </source>
</evidence>
<keyword evidence="8 12" id="KW-0539">Nucleus</keyword>
<evidence type="ECO:0000256" key="7">
    <source>
        <dbReference type="ARBA" id="ARBA00022912"/>
    </source>
</evidence>
<dbReference type="STRING" id="177199.A0A420YM61"/>
<keyword evidence="3 12" id="KW-0479">Metal-binding</keyword>
<keyword evidence="4 12" id="KW-0863">Zinc-finger</keyword>
<dbReference type="Gene3D" id="1.25.40.820">
    <property type="match status" value="1"/>
</dbReference>
<evidence type="ECO:0000256" key="10">
    <source>
        <dbReference type="ARBA" id="ARBA00048336"/>
    </source>
</evidence>